<dbReference type="PANTHER" id="PTHR43032">
    <property type="entry name" value="PROTEIN-METHIONINE-SULFOXIDE REDUCTASE"/>
    <property type="match status" value="1"/>
</dbReference>
<evidence type="ECO:0000256" key="1">
    <source>
        <dbReference type="SAM" id="MobiDB-lite"/>
    </source>
</evidence>
<dbReference type="OrthoDB" id="9795587at2"/>
<name>A0A345NKM6_9MICO</name>
<dbReference type="KEGG" id="orn:DV701_05125"/>
<reference evidence="3 4" key="1">
    <citation type="submission" date="2018-07" db="EMBL/GenBank/DDBJ databases">
        <title>Complete genome sequencing of Ornithinimicrobium sp. AMA3305.</title>
        <authorList>
            <person name="Bae J.-W."/>
        </authorList>
    </citation>
    <scope>NUCLEOTIDE SEQUENCE [LARGE SCALE GENOMIC DNA]</scope>
    <source>
        <strain evidence="3 4">AMA3305</strain>
    </source>
</reference>
<feature type="region of interest" description="Disordered" evidence="1">
    <location>
        <begin position="1"/>
        <end position="26"/>
    </location>
</feature>
<dbReference type="Gene3D" id="3.90.420.10">
    <property type="entry name" value="Oxidoreductase, molybdopterin-binding domain"/>
    <property type="match status" value="1"/>
</dbReference>
<dbReference type="InterPro" id="IPR000572">
    <property type="entry name" value="OxRdtase_Mopterin-bd_dom"/>
</dbReference>
<dbReference type="PANTHER" id="PTHR43032:SF4">
    <property type="entry name" value="OXIDOREDUCTASE MOLYBDOPTERIN-BINDING DOMAIN-CONTAINING PROTEIN"/>
    <property type="match status" value="1"/>
</dbReference>
<dbReference type="Pfam" id="PF00174">
    <property type="entry name" value="Oxidored_molyb"/>
    <property type="match status" value="1"/>
</dbReference>
<dbReference type="AlphaFoldDB" id="A0A345NKM6"/>
<feature type="domain" description="Oxidoreductase molybdopterin-binding" evidence="2">
    <location>
        <begin position="30"/>
        <end position="178"/>
    </location>
</feature>
<dbReference type="SUPFAM" id="SSF56524">
    <property type="entry name" value="Oxidoreductase molybdopterin-binding domain"/>
    <property type="match status" value="1"/>
</dbReference>
<evidence type="ECO:0000313" key="3">
    <source>
        <dbReference type="EMBL" id="AXH95584.1"/>
    </source>
</evidence>
<dbReference type="Proteomes" id="UP000253790">
    <property type="component" value="Chromosome"/>
</dbReference>
<evidence type="ECO:0000259" key="2">
    <source>
        <dbReference type="Pfam" id="PF00174"/>
    </source>
</evidence>
<evidence type="ECO:0000313" key="4">
    <source>
        <dbReference type="Proteomes" id="UP000253790"/>
    </source>
</evidence>
<accession>A0A345NKM6</accession>
<dbReference type="RefSeq" id="WP_114927349.1">
    <property type="nucleotide sequence ID" value="NZ_CP031229.1"/>
</dbReference>
<sequence>MPGPGRTPAEELGLPPGQRAAPRWKPSHYGSVPVLRPETWRLAVGGATRSGGTTVLDLAALAELPAAELVAPLHCVDRHSVPAVRWGGVRLAEVLALEPPEEGAEHVLLAAARGYSSSLPLAELRRPDALLATHADGEPLTPEHGWPARVVLPRLYGFKGPKWVAEITYHREPQQGWWESHGYHPRGRVDLEERWAHQG</sequence>
<gene>
    <name evidence="3" type="ORF">DV701_05125</name>
</gene>
<organism evidence="3 4">
    <name type="scientific">Ornithinimicrobium avium</name>
    <dbReference type="NCBI Taxonomy" id="2283195"/>
    <lineage>
        <taxon>Bacteria</taxon>
        <taxon>Bacillati</taxon>
        <taxon>Actinomycetota</taxon>
        <taxon>Actinomycetes</taxon>
        <taxon>Micrococcales</taxon>
        <taxon>Ornithinimicrobiaceae</taxon>
        <taxon>Ornithinimicrobium</taxon>
    </lineage>
</organism>
<keyword evidence="4" id="KW-1185">Reference proteome</keyword>
<dbReference type="InterPro" id="IPR036374">
    <property type="entry name" value="OxRdtase_Mopterin-bd_sf"/>
</dbReference>
<dbReference type="EMBL" id="CP031229">
    <property type="protein sequence ID" value="AXH95584.1"/>
    <property type="molecule type" value="Genomic_DNA"/>
</dbReference>
<protein>
    <submittedName>
        <fullName evidence="3">Sulfite oxidase-like oxidoreductase</fullName>
    </submittedName>
</protein>
<proteinExistence type="predicted"/>